<dbReference type="PROSITE" id="PS51257">
    <property type="entry name" value="PROKAR_LIPOPROTEIN"/>
    <property type="match status" value="1"/>
</dbReference>
<organism evidence="2 3">
    <name type="scientific">Thalassolituus hydrocarboniclasticus</name>
    <dbReference type="NCBI Taxonomy" id="2742796"/>
    <lineage>
        <taxon>Bacteria</taxon>
        <taxon>Pseudomonadati</taxon>
        <taxon>Pseudomonadota</taxon>
        <taxon>Gammaproteobacteria</taxon>
        <taxon>Oceanospirillales</taxon>
        <taxon>Oceanospirillaceae</taxon>
        <taxon>Thalassolituus</taxon>
    </lineage>
</organism>
<dbReference type="Proteomes" id="UP001065322">
    <property type="component" value="Chromosome"/>
</dbReference>
<evidence type="ECO:0000313" key="3">
    <source>
        <dbReference type="Proteomes" id="UP001065322"/>
    </source>
</evidence>
<reference evidence="3" key="1">
    <citation type="submission" date="2020-06" db="EMBL/GenBank/DDBJ databases">
        <title>Thalassolituus marinus alknpb1M-1, a hydrocarbon-degrading bacterium isolated from the deep-sea overlying water using an in-situ strategy from the South China Sea basin.</title>
        <authorList>
            <person name="Dong C."/>
            <person name="Chen Y."/>
            <person name="Shao Z."/>
        </authorList>
    </citation>
    <scope>NUCLEOTIDE SEQUENCE [LARGE SCALE GENOMIC DNA]</scope>
    <source>
        <strain evidence="3">alknpb1M-1</strain>
    </source>
</reference>
<evidence type="ECO:0000256" key="1">
    <source>
        <dbReference type="SAM" id="SignalP"/>
    </source>
</evidence>
<dbReference type="RefSeq" id="WP_260997061.1">
    <property type="nucleotide sequence ID" value="NZ_CP054475.1"/>
</dbReference>
<dbReference type="EMBL" id="CP054475">
    <property type="protein sequence ID" value="UXD88325.1"/>
    <property type="molecule type" value="Genomic_DNA"/>
</dbReference>
<keyword evidence="1" id="KW-0732">Signal</keyword>
<feature type="signal peptide" evidence="1">
    <location>
        <begin position="1"/>
        <end position="24"/>
    </location>
</feature>
<sequence length="345" mass="38014">MKRVVSLFVLVLAALSAGCRSDIAELKFATSVVAERVDYNTGSRIKPVYREGVIALLTEAGIDPDTVRISYDKDDYSGRTMVLNMPLFAGLSAAQENALRDALESIIKARDDDFYLNLTLRPEQIKSDAEDYREDVKTLATEYRTQLSIDDAIIGLSYSLGDMYAAALKGSRESEGEAFCSVAVNMSPALPFTDVDVIYRPAEAIGESTASADNTADKASPIPQGIVLVRRPESSHSRYNIPVDITVTLGDTTPAMQAKLDNKEVLLSTTFINSESVALYRKEIGAVEFQLGTMGTVQHQSRQVNYFSMQNLKEKCRFMAAERMGRPFSFTMGESIDRLESVTVF</sequence>
<feature type="chain" id="PRO_5047312389" evidence="1">
    <location>
        <begin position="25"/>
        <end position="345"/>
    </location>
</feature>
<protein>
    <submittedName>
        <fullName evidence="2">Uncharacterized protein</fullName>
    </submittedName>
</protein>
<name>A0ABY6ACI8_9GAMM</name>
<accession>A0ABY6ACI8</accession>
<gene>
    <name evidence="2" type="ORF">HUF19_13215</name>
</gene>
<keyword evidence="3" id="KW-1185">Reference proteome</keyword>
<evidence type="ECO:0000313" key="2">
    <source>
        <dbReference type="EMBL" id="UXD88325.1"/>
    </source>
</evidence>
<proteinExistence type="predicted"/>